<evidence type="ECO:0000256" key="3">
    <source>
        <dbReference type="ARBA" id="ARBA00022692"/>
    </source>
</evidence>
<feature type="transmembrane region" description="Helical" evidence="6">
    <location>
        <begin position="128"/>
        <end position="148"/>
    </location>
</feature>
<dbReference type="KEGG" id="cinf:CINF_1495"/>
<keyword evidence="5 6" id="KW-0472">Membrane</keyword>
<feature type="transmembrane region" description="Helical" evidence="6">
    <location>
        <begin position="48"/>
        <end position="66"/>
    </location>
</feature>
<keyword evidence="4 6" id="KW-1133">Transmembrane helix</keyword>
<dbReference type="EMBL" id="CP049075">
    <property type="protein sequence ID" value="QLI05974.1"/>
    <property type="molecule type" value="Genomic_DNA"/>
</dbReference>
<evidence type="ECO:0000256" key="6">
    <source>
        <dbReference type="RuleBase" id="RU004379"/>
    </source>
</evidence>
<comment type="similarity">
    <text evidence="6">Belongs to the BI1 family.</text>
</comment>
<evidence type="ECO:0000256" key="4">
    <source>
        <dbReference type="ARBA" id="ARBA00022989"/>
    </source>
</evidence>
<sequence length="242" mass="26548">MSLYDRNRALNTKSVQETQNTDFGRSYENYASEQVSPSSRSVFIRQTYQLLAASLLAGTAGAYIGLHVLKTFSWLFLILEFALLFGLIMSKKKPALALFMLFGFTFVSGLTLGPTLNYYVGRGMGDVIAQAFLLTTAAFGGLSVFAMYSKRDFSVWGKFLFIALIVVVVASLINIFTQSSVLALVISSVGAILFSAYILYDTQMIIRGGYDSPVLAAVALYLDILNLFISLLQILGAINNNR</sequence>
<protein>
    <submittedName>
        <fullName evidence="7">BAX inhibitor (BI)-1 like protein (UPF0005 domain)</fullName>
    </submittedName>
</protein>
<dbReference type="AlphaFoldDB" id="A0A7H9CNZ7"/>
<reference evidence="7 8" key="1">
    <citation type="submission" date="2020-02" db="EMBL/GenBank/DDBJ databases">
        <title>Complete genome sequence of the novel Campylobacter species Candidatus Campylobacter infans.</title>
        <authorList>
            <person name="Duim B."/>
            <person name="Zomer A."/>
            <person name="van der Graaf L."/>
            <person name="Wagenaar J."/>
        </authorList>
    </citation>
    <scope>NUCLEOTIDE SEQUENCE [LARGE SCALE GENOMIC DNA]</scope>
    <source>
        <strain evidence="7 8">19S00001</strain>
    </source>
</reference>
<keyword evidence="8" id="KW-1185">Reference proteome</keyword>
<keyword evidence="2" id="KW-1003">Cell membrane</keyword>
<accession>A0A7H9CNZ7</accession>
<dbReference type="Proteomes" id="UP000509414">
    <property type="component" value="Chromosome"/>
</dbReference>
<dbReference type="CDD" id="cd10432">
    <property type="entry name" value="BI-1-like_bacterial"/>
    <property type="match status" value="1"/>
</dbReference>
<feature type="transmembrane region" description="Helical" evidence="6">
    <location>
        <begin position="212"/>
        <end position="238"/>
    </location>
</feature>
<comment type="subcellular location">
    <subcellularLocation>
        <location evidence="1">Cell membrane</location>
        <topology evidence="1">Multi-pass membrane protein</topology>
    </subcellularLocation>
</comment>
<evidence type="ECO:0000313" key="8">
    <source>
        <dbReference type="Proteomes" id="UP000509414"/>
    </source>
</evidence>
<dbReference type="PANTHER" id="PTHR23291:SF115">
    <property type="entry name" value="MODULATOR OF FTSH PROTEASE YCCA"/>
    <property type="match status" value="1"/>
</dbReference>
<feature type="transmembrane region" description="Helical" evidence="6">
    <location>
        <begin position="155"/>
        <end position="175"/>
    </location>
</feature>
<dbReference type="GO" id="GO:0005886">
    <property type="term" value="C:plasma membrane"/>
    <property type="evidence" value="ECO:0007669"/>
    <property type="project" value="UniProtKB-SubCell"/>
</dbReference>
<gene>
    <name evidence="7" type="ORF">CINF_1495</name>
</gene>
<dbReference type="Pfam" id="PF01027">
    <property type="entry name" value="Bax1-I"/>
    <property type="match status" value="1"/>
</dbReference>
<name>A0A7H9CNZ7_9BACT</name>
<dbReference type="RefSeq" id="WP_179975089.1">
    <property type="nucleotide sequence ID" value="NZ_CP049075.1"/>
</dbReference>
<proteinExistence type="inferred from homology"/>
<feature type="transmembrane region" description="Helical" evidence="6">
    <location>
        <begin position="72"/>
        <end position="89"/>
    </location>
</feature>
<evidence type="ECO:0000256" key="1">
    <source>
        <dbReference type="ARBA" id="ARBA00004651"/>
    </source>
</evidence>
<feature type="transmembrane region" description="Helical" evidence="6">
    <location>
        <begin position="181"/>
        <end position="200"/>
    </location>
</feature>
<dbReference type="InterPro" id="IPR006214">
    <property type="entry name" value="Bax_inhibitor_1-related"/>
</dbReference>
<evidence type="ECO:0000256" key="5">
    <source>
        <dbReference type="ARBA" id="ARBA00023136"/>
    </source>
</evidence>
<dbReference type="PANTHER" id="PTHR23291">
    <property type="entry name" value="BAX INHIBITOR-RELATED"/>
    <property type="match status" value="1"/>
</dbReference>
<keyword evidence="3 6" id="KW-0812">Transmembrane</keyword>
<evidence type="ECO:0000256" key="2">
    <source>
        <dbReference type="ARBA" id="ARBA00022475"/>
    </source>
</evidence>
<evidence type="ECO:0000313" key="7">
    <source>
        <dbReference type="EMBL" id="QLI05974.1"/>
    </source>
</evidence>
<organism evidence="7 8">
    <name type="scientific">Candidatus Campylobacter infans</name>
    <dbReference type="NCBI Taxonomy" id="2561898"/>
    <lineage>
        <taxon>Bacteria</taxon>
        <taxon>Pseudomonadati</taxon>
        <taxon>Campylobacterota</taxon>
        <taxon>Epsilonproteobacteria</taxon>
        <taxon>Campylobacterales</taxon>
        <taxon>Campylobacteraceae</taxon>
        <taxon>Campylobacter</taxon>
    </lineage>
</organism>
<feature type="transmembrane region" description="Helical" evidence="6">
    <location>
        <begin position="96"/>
        <end position="116"/>
    </location>
</feature>